<keyword evidence="5" id="KW-0269">Exonuclease</keyword>
<evidence type="ECO:0000256" key="3">
    <source>
        <dbReference type="ARBA" id="ARBA00023204"/>
    </source>
</evidence>
<keyword evidence="1" id="KW-0227">DNA damage</keyword>
<evidence type="ECO:0000313" key="5">
    <source>
        <dbReference type="EMBL" id="SDS57082.1"/>
    </source>
</evidence>
<dbReference type="SUPFAM" id="SSF52980">
    <property type="entry name" value="Restriction endonuclease-like"/>
    <property type="match status" value="1"/>
</dbReference>
<dbReference type="EMBL" id="LT629776">
    <property type="protein sequence ID" value="SDS57082.1"/>
    <property type="molecule type" value="Genomic_DNA"/>
</dbReference>
<evidence type="ECO:0000259" key="4">
    <source>
        <dbReference type="Pfam" id="PF12705"/>
    </source>
</evidence>
<dbReference type="GO" id="GO:0004386">
    <property type="term" value="F:helicase activity"/>
    <property type="evidence" value="ECO:0007669"/>
    <property type="project" value="UniProtKB-KW"/>
</dbReference>
<dbReference type="Gene3D" id="3.90.320.10">
    <property type="match status" value="1"/>
</dbReference>
<dbReference type="STRING" id="545619.SAMN04489860_1845"/>
<keyword evidence="6" id="KW-1185">Reference proteome</keyword>
<keyword evidence="2" id="KW-0067">ATP-binding</keyword>
<evidence type="ECO:0000313" key="6">
    <source>
        <dbReference type="Proteomes" id="UP000185663"/>
    </source>
</evidence>
<dbReference type="RefSeq" id="WP_083372321.1">
    <property type="nucleotide sequence ID" value="NZ_LT629776.1"/>
</dbReference>
<dbReference type="AlphaFoldDB" id="A0A1H1TA08"/>
<feature type="domain" description="PD-(D/E)XK endonuclease-like" evidence="4">
    <location>
        <begin position="18"/>
        <end position="262"/>
    </location>
</feature>
<keyword evidence="2" id="KW-0347">Helicase</keyword>
<evidence type="ECO:0000256" key="1">
    <source>
        <dbReference type="ARBA" id="ARBA00022763"/>
    </source>
</evidence>
<dbReference type="OrthoDB" id="9791397at2"/>
<keyword evidence="5" id="KW-0378">Hydrolase</keyword>
<dbReference type="GO" id="GO:0006281">
    <property type="term" value="P:DNA repair"/>
    <property type="evidence" value="ECO:0007669"/>
    <property type="project" value="UniProtKB-KW"/>
</dbReference>
<name>A0A1H1TA08_9CELL</name>
<organism evidence="5 6">
    <name type="scientific">Paraoerskovia marina</name>
    <dbReference type="NCBI Taxonomy" id="545619"/>
    <lineage>
        <taxon>Bacteria</taxon>
        <taxon>Bacillati</taxon>
        <taxon>Actinomycetota</taxon>
        <taxon>Actinomycetes</taxon>
        <taxon>Micrococcales</taxon>
        <taxon>Cellulomonadaceae</taxon>
        <taxon>Paraoerskovia</taxon>
    </lineage>
</organism>
<dbReference type="InterPro" id="IPR038726">
    <property type="entry name" value="PDDEXK_AddAB-type"/>
</dbReference>
<dbReference type="eggNOG" id="COG2887">
    <property type="taxonomic scope" value="Bacteria"/>
</dbReference>
<gene>
    <name evidence="5" type="ORF">SAMN04489860_1845</name>
</gene>
<accession>A0A1H1TA08</accession>
<reference evidence="5 6" key="1">
    <citation type="submission" date="2016-10" db="EMBL/GenBank/DDBJ databases">
        <authorList>
            <person name="de Groot N.N."/>
        </authorList>
    </citation>
    <scope>NUCLEOTIDE SEQUENCE [LARGE SCALE GENOMIC DNA]</scope>
    <source>
        <strain evidence="5 6">DSM 22126</strain>
    </source>
</reference>
<dbReference type="GO" id="GO:0004527">
    <property type="term" value="F:exonuclease activity"/>
    <property type="evidence" value="ECO:0007669"/>
    <property type="project" value="UniProtKB-KW"/>
</dbReference>
<dbReference type="InterPro" id="IPR011335">
    <property type="entry name" value="Restrct_endonuc-II-like"/>
</dbReference>
<keyword evidence="3" id="KW-0234">DNA repair</keyword>
<proteinExistence type="predicted"/>
<dbReference type="InterPro" id="IPR011604">
    <property type="entry name" value="PDDEXK-like_dom_sf"/>
</dbReference>
<evidence type="ECO:0000256" key="2">
    <source>
        <dbReference type="ARBA" id="ARBA00022806"/>
    </source>
</evidence>
<protein>
    <submittedName>
        <fullName evidence="5">Putative RecB family exonuclease</fullName>
    </submittedName>
</protein>
<dbReference type="Proteomes" id="UP000185663">
    <property type="component" value="Chromosome I"/>
</dbReference>
<keyword evidence="5" id="KW-0540">Nuclease</keyword>
<sequence length="287" mass="31375">MTATSSTADGDPAYVPGLSPSRANDFMQCPLLFRFRVVDRLPEPPSEAAARGTLVHSVLEELYDLPLGGRTPEAAQGLLPAAWESLQSTNPQYAKLVTGAEELDRWLAGAGRLVSTYFTLEDPNRLEPAGRELRVSSDLPDGPRLRGVIDRLDVAPDGALRVVDYKSGKSPRPAYQGSALFQMRFYGLVLWRERGEVPRMLQLVYLGDGQILRAEPTRADLEGTEAKVRALWEAIRTAGRTGEWTPRRSALCGWCAHQAICPEFGGTAPPVPEGRVEVALGVRPDRA</sequence>
<keyword evidence="2" id="KW-0547">Nucleotide-binding</keyword>
<dbReference type="Pfam" id="PF12705">
    <property type="entry name" value="PDDEXK_1"/>
    <property type="match status" value="1"/>
</dbReference>